<evidence type="ECO:0000256" key="7">
    <source>
        <dbReference type="ARBA" id="ARBA00023125"/>
    </source>
</evidence>
<dbReference type="FunFam" id="1.10.1420.10:FF:000017">
    <property type="entry name" value="DNA mismatch repair protein Msh2"/>
    <property type="match status" value="1"/>
</dbReference>
<dbReference type="FunFam" id="3.40.1170.10:FF:000003">
    <property type="entry name" value="DNA mismatch repair protein"/>
    <property type="match status" value="1"/>
</dbReference>
<keyword evidence="5 12" id="KW-0227">DNA damage</keyword>
<dbReference type="Proteomes" id="UP000027361">
    <property type="component" value="Unassembled WGS sequence"/>
</dbReference>
<dbReference type="InterPro" id="IPR032642">
    <property type="entry name" value="Msh2_ATP-bd"/>
</dbReference>
<dbReference type="InterPro" id="IPR027417">
    <property type="entry name" value="P-loop_NTPase"/>
</dbReference>
<keyword evidence="9" id="KW-0539">Nucleus</keyword>
<dbReference type="CDD" id="cd03285">
    <property type="entry name" value="ABC_MSH2_euk"/>
    <property type="match status" value="1"/>
</dbReference>
<comment type="caution">
    <text evidence="15">The sequence shown here is derived from an EMBL/GenBank/DDBJ whole genome shotgun (WGS) entry which is preliminary data.</text>
</comment>
<dbReference type="SMART" id="SM00534">
    <property type="entry name" value="MUTSac"/>
    <property type="match status" value="1"/>
</dbReference>
<evidence type="ECO:0000313" key="16">
    <source>
        <dbReference type="Proteomes" id="UP000027361"/>
    </source>
</evidence>
<comment type="function">
    <text evidence="12">Component of the post-replicative DNA mismatch repair system (MMR).</text>
</comment>
<dbReference type="InterPro" id="IPR036678">
    <property type="entry name" value="MutS_con_dom_sf"/>
</dbReference>
<dbReference type="InterPro" id="IPR000432">
    <property type="entry name" value="DNA_mismatch_repair_MutS_C"/>
</dbReference>
<evidence type="ECO:0000256" key="3">
    <source>
        <dbReference type="ARBA" id="ARBA00019549"/>
    </source>
</evidence>
<dbReference type="InterPro" id="IPR045076">
    <property type="entry name" value="MutS"/>
</dbReference>
<dbReference type="Pfam" id="PF01624">
    <property type="entry name" value="MutS_I"/>
    <property type="match status" value="1"/>
</dbReference>
<dbReference type="Pfam" id="PF05190">
    <property type="entry name" value="MutS_IV"/>
    <property type="match status" value="1"/>
</dbReference>
<evidence type="ECO:0000256" key="9">
    <source>
        <dbReference type="ARBA" id="ARBA00023242"/>
    </source>
</evidence>
<keyword evidence="8 12" id="KW-0234">DNA repair</keyword>
<dbReference type="OrthoDB" id="121051at2759"/>
<dbReference type="FunFam" id="1.10.1420.10:FF:000015">
    <property type="entry name" value="DNA mismatch repair protein Msh2"/>
    <property type="match status" value="1"/>
</dbReference>
<feature type="region of interest" description="Disordered" evidence="13">
    <location>
        <begin position="950"/>
        <end position="971"/>
    </location>
</feature>
<evidence type="ECO:0000259" key="14">
    <source>
        <dbReference type="PROSITE" id="PS00486"/>
    </source>
</evidence>
<dbReference type="InterPro" id="IPR007860">
    <property type="entry name" value="DNA_mmatch_repair_MutS_con_dom"/>
</dbReference>
<dbReference type="EMBL" id="JMSN01000190">
    <property type="protein sequence ID" value="KDN35895.1"/>
    <property type="molecule type" value="Genomic_DNA"/>
</dbReference>
<dbReference type="SUPFAM" id="SSF48334">
    <property type="entry name" value="DNA repair protein MutS, domain III"/>
    <property type="match status" value="1"/>
</dbReference>
<dbReference type="InterPro" id="IPR007695">
    <property type="entry name" value="DNA_mismatch_repair_MutS-lik_N"/>
</dbReference>
<dbReference type="SUPFAM" id="SSF53150">
    <property type="entry name" value="DNA repair protein MutS, domain II"/>
    <property type="match status" value="1"/>
</dbReference>
<dbReference type="RefSeq" id="XP_013239893.1">
    <property type="nucleotide sequence ID" value="XM_013384439.1"/>
</dbReference>
<evidence type="ECO:0000256" key="11">
    <source>
        <dbReference type="ARBA" id="ARBA00073545"/>
    </source>
</evidence>
<dbReference type="InParanoid" id="A0A066VBG3"/>
<accession>A0A066VBG3</accession>
<dbReference type="Gene3D" id="1.10.1420.10">
    <property type="match status" value="2"/>
</dbReference>
<dbReference type="STRING" id="1037660.A0A066VBG3"/>
<evidence type="ECO:0000256" key="4">
    <source>
        <dbReference type="ARBA" id="ARBA00022741"/>
    </source>
</evidence>
<evidence type="ECO:0000256" key="6">
    <source>
        <dbReference type="ARBA" id="ARBA00022840"/>
    </source>
</evidence>
<name>A0A066VBG3_TILAU</name>
<dbReference type="InterPro" id="IPR007861">
    <property type="entry name" value="DNA_mismatch_repair_MutS_clamp"/>
</dbReference>
<dbReference type="GeneID" id="25266781"/>
<dbReference type="Gene3D" id="3.40.50.300">
    <property type="entry name" value="P-loop containing nucleotide triphosphate hydrolases"/>
    <property type="match status" value="1"/>
</dbReference>
<organism evidence="15 16">
    <name type="scientific">Tilletiaria anomala (strain ATCC 24038 / CBS 436.72 / UBC 951)</name>
    <dbReference type="NCBI Taxonomy" id="1037660"/>
    <lineage>
        <taxon>Eukaryota</taxon>
        <taxon>Fungi</taxon>
        <taxon>Dikarya</taxon>
        <taxon>Basidiomycota</taxon>
        <taxon>Ustilaginomycotina</taxon>
        <taxon>Exobasidiomycetes</taxon>
        <taxon>Georgefischeriales</taxon>
        <taxon>Tilletiariaceae</taxon>
        <taxon>Tilletiaria</taxon>
    </lineage>
</organism>
<keyword evidence="6" id="KW-0067">ATP-binding</keyword>
<dbReference type="HOGENOM" id="CLU_002472_10_0_1"/>
<dbReference type="GO" id="GO:0032301">
    <property type="term" value="C:MutSalpha complex"/>
    <property type="evidence" value="ECO:0007669"/>
    <property type="project" value="TreeGrafter"/>
</dbReference>
<comment type="similarity">
    <text evidence="2 12">Belongs to the DNA mismatch repair MutS family.</text>
</comment>
<dbReference type="InterPro" id="IPR016151">
    <property type="entry name" value="DNA_mismatch_repair_MutS_N"/>
</dbReference>
<dbReference type="GO" id="GO:0005524">
    <property type="term" value="F:ATP binding"/>
    <property type="evidence" value="ECO:0007669"/>
    <property type="project" value="UniProtKB-KW"/>
</dbReference>
<dbReference type="OMA" id="LVRFPQK"/>
<dbReference type="PROSITE" id="PS00486">
    <property type="entry name" value="DNA_MISMATCH_REPAIR_2"/>
    <property type="match status" value="1"/>
</dbReference>
<reference evidence="15 16" key="1">
    <citation type="submission" date="2014-05" db="EMBL/GenBank/DDBJ databases">
        <title>Draft genome sequence of a rare smut relative, Tilletiaria anomala UBC 951.</title>
        <authorList>
            <consortium name="DOE Joint Genome Institute"/>
            <person name="Toome M."/>
            <person name="Kuo A."/>
            <person name="Henrissat B."/>
            <person name="Lipzen A."/>
            <person name="Tritt A."/>
            <person name="Yoshinaga Y."/>
            <person name="Zane M."/>
            <person name="Barry K."/>
            <person name="Grigoriev I.V."/>
            <person name="Spatafora J.W."/>
            <person name="Aimea M.C."/>
        </authorList>
    </citation>
    <scope>NUCLEOTIDE SEQUENCE [LARGE SCALE GENOMIC DNA]</scope>
    <source>
        <strain evidence="15 16">UBC 951</strain>
    </source>
</reference>
<evidence type="ECO:0000256" key="8">
    <source>
        <dbReference type="ARBA" id="ARBA00023204"/>
    </source>
</evidence>
<dbReference type="GO" id="GO:0140664">
    <property type="term" value="F:ATP-dependent DNA damage sensor activity"/>
    <property type="evidence" value="ECO:0007669"/>
    <property type="project" value="InterPro"/>
</dbReference>
<feature type="domain" description="DNA mismatch repair proteins mutS family" evidence="14">
    <location>
        <begin position="791"/>
        <end position="807"/>
    </location>
</feature>
<dbReference type="SUPFAM" id="SSF52540">
    <property type="entry name" value="P-loop containing nucleoside triphosphate hydrolases"/>
    <property type="match status" value="1"/>
</dbReference>
<dbReference type="PIRSF" id="PIRSF005813">
    <property type="entry name" value="MSH2"/>
    <property type="match status" value="1"/>
</dbReference>
<evidence type="ECO:0000256" key="5">
    <source>
        <dbReference type="ARBA" id="ARBA00022763"/>
    </source>
</evidence>
<dbReference type="GO" id="GO:0006298">
    <property type="term" value="P:mismatch repair"/>
    <property type="evidence" value="ECO:0007669"/>
    <property type="project" value="InterPro"/>
</dbReference>
<dbReference type="Gene3D" id="3.40.1170.10">
    <property type="entry name" value="DNA repair protein MutS, domain I"/>
    <property type="match status" value="1"/>
</dbReference>
<gene>
    <name evidence="15" type="ORF">K437DRAFT_276925</name>
</gene>
<keyword evidence="4 12" id="KW-0547">Nucleotide-binding</keyword>
<dbReference type="AlphaFoldDB" id="A0A066VBG3"/>
<dbReference type="GO" id="GO:0051053">
    <property type="term" value="P:negative regulation of DNA metabolic process"/>
    <property type="evidence" value="ECO:0007669"/>
    <property type="project" value="UniProtKB-ARBA"/>
</dbReference>
<keyword evidence="16" id="KW-1185">Reference proteome</keyword>
<comment type="subunit">
    <text evidence="10">Heterodimer of msh2 and msh6.</text>
</comment>
<evidence type="ECO:0000256" key="10">
    <source>
        <dbReference type="ARBA" id="ARBA00064337"/>
    </source>
</evidence>
<protein>
    <recommendedName>
        <fullName evidence="11">DNA mismatch repair protein MSH2</fullName>
    </recommendedName>
    <alternativeName>
        <fullName evidence="3">DNA mismatch repair protein Msh2</fullName>
    </alternativeName>
</protein>
<dbReference type="Pfam" id="PF00488">
    <property type="entry name" value="MutS_V"/>
    <property type="match status" value="1"/>
</dbReference>
<dbReference type="InterPro" id="IPR036187">
    <property type="entry name" value="DNA_mismatch_repair_MutS_sf"/>
</dbReference>
<dbReference type="FunFam" id="3.40.50.300:FF:000925">
    <property type="entry name" value="DNA mismatch repair protein MSH2"/>
    <property type="match status" value="1"/>
</dbReference>
<dbReference type="SMART" id="SM00533">
    <property type="entry name" value="MUTSd"/>
    <property type="match status" value="1"/>
</dbReference>
<evidence type="ECO:0000313" key="15">
    <source>
        <dbReference type="EMBL" id="KDN35895.1"/>
    </source>
</evidence>
<dbReference type="GO" id="GO:0006312">
    <property type="term" value="P:mitotic recombination"/>
    <property type="evidence" value="ECO:0007669"/>
    <property type="project" value="TreeGrafter"/>
</dbReference>
<dbReference type="InterPro" id="IPR007696">
    <property type="entry name" value="DNA_mismatch_repair_MutS_core"/>
</dbReference>
<evidence type="ECO:0000256" key="13">
    <source>
        <dbReference type="SAM" id="MobiDB-lite"/>
    </source>
</evidence>
<evidence type="ECO:0000256" key="12">
    <source>
        <dbReference type="RuleBase" id="RU003756"/>
    </source>
</evidence>
<dbReference type="FunCoup" id="A0A066VBG3">
    <property type="interactions" value="723"/>
</dbReference>
<sequence>MSGSGLMYGGTNSGGAGAGDSKPQFEYDAAAESSFVSFFKSLPPQPNGTVRLFDRSTFYSAHAQDAFVVASSVYKTQSVIKYLGSGGKVNGLASCTLNLTAGKSFLREALTARQLRIEIWSNEGGGKRSNKWTIAQQASPGNLQEVEDLLFANTDLVASPVVIAFKTKLLDGVLHVGAAFADATNRELGVSEYAENDLFSNTESLLIQLGVKECVLPDDKNEKDVQLSKLRMVIDRCDCVVTSRKKGDFNAGEVEPDLERLLKASATAVATLPEYDLKIAMGAASALINYLGLLRDSSNFGRYKLRTHDLAQYLRLDNSAMRALSLFPEPGATGHSKSMSVFGLLNKCKTAQGTRMLSQWLKQPLRNLHVIQERQGLVELFLEETELRQFLQDSQMKMMPDLHRISKRFQRGVASLEDVVRVYQVILRLPDIISELEKTASAGTEDDEDEEMEQNEGNGRKTHRTLLRARFIQPLKEMRGLLSKLADMVVATIDLDELSRHNFVIKSEFDPKLRKLKSAIDQIRDNLDEQHSKAGKDLGLDITKKLHLENHSVYGYVFRVTRSEAKAIKGAKSYHEVTTQKNGIYFRTRELKELGDDYQESMRSYESHQSSVVKDIISTASSYCAPLEQLNIILAELDVLLSFAYVSGSAPIPYTKPLMVDSSSSFGNGQGSDGTSPTLKIEEGRHPCLEVQEDISFIPNDTVMEPQDSEFLIITGPNMGGKSTFIRQTGIIALMAQAGCFVPAAQGCTLPVFDCILARVGAGDSQLKGVSTFMAEMLETATILKTATKDSLIIIDELGRGTSTYDGFGLAWAISEWIATKIRCKCLFATHFHELTALAKQQAHAKNLHVVAHVKQRGGGDKQDRDITLLYKVEPGISDQSFGIHVAELANFPDSVIRLAKRKVAELEDFDDEDVGSNDAALTACSEDVEKGASLVEEFMQAWAKRSAELAQDGQQASEAEEPASKRQRVQSDLQVAELRKMVEEYRPRMEENVWVSKVMQTM</sequence>
<dbReference type="PANTHER" id="PTHR11361:SF35">
    <property type="entry name" value="DNA MISMATCH REPAIR PROTEIN MSH2"/>
    <property type="match status" value="1"/>
</dbReference>
<dbReference type="Pfam" id="PF05188">
    <property type="entry name" value="MutS_II"/>
    <property type="match status" value="1"/>
</dbReference>
<keyword evidence="7 12" id="KW-0238">DNA-binding</keyword>
<dbReference type="InterPro" id="IPR011184">
    <property type="entry name" value="DNA_mismatch_repair_Msh2"/>
</dbReference>
<dbReference type="PANTHER" id="PTHR11361">
    <property type="entry name" value="DNA MISMATCH REPAIR PROTEIN MUTS FAMILY MEMBER"/>
    <property type="match status" value="1"/>
</dbReference>
<comment type="subcellular location">
    <subcellularLocation>
        <location evidence="1">Nucleus</location>
    </subcellularLocation>
</comment>
<dbReference type="FunFam" id="3.30.420.110:FF:000002">
    <property type="entry name" value="DNA mismatch repair protein"/>
    <property type="match status" value="1"/>
</dbReference>
<dbReference type="GO" id="GO:0030983">
    <property type="term" value="F:mismatched DNA binding"/>
    <property type="evidence" value="ECO:0007669"/>
    <property type="project" value="InterPro"/>
</dbReference>
<feature type="compositionally biased region" description="Acidic residues" evidence="13">
    <location>
        <begin position="444"/>
        <end position="454"/>
    </location>
</feature>
<dbReference type="Gene3D" id="3.30.420.110">
    <property type="entry name" value="MutS, connector domain"/>
    <property type="match status" value="1"/>
</dbReference>
<evidence type="ECO:0000256" key="1">
    <source>
        <dbReference type="ARBA" id="ARBA00004123"/>
    </source>
</evidence>
<proteinExistence type="inferred from homology"/>
<evidence type="ECO:0000256" key="2">
    <source>
        <dbReference type="ARBA" id="ARBA00006271"/>
    </source>
</evidence>
<dbReference type="Pfam" id="PF05192">
    <property type="entry name" value="MutS_III"/>
    <property type="match status" value="1"/>
</dbReference>
<feature type="region of interest" description="Disordered" evidence="13">
    <location>
        <begin position="439"/>
        <end position="460"/>
    </location>
</feature>